<dbReference type="Proteomes" id="UP000671995">
    <property type="component" value="Chromosome"/>
</dbReference>
<dbReference type="InterPro" id="IPR012460">
    <property type="entry name" value="DUF1667"/>
</dbReference>
<name>A0A975ICA7_9SPIR</name>
<sequence>MKKELTCIICPNGCTVTVETDEKTNDIISIEGYACPKGEQYARQEFTEPLRTVTSSIRIQGGELPLVSVRLTKPVPQKRIFDVMDEIKKITLQAPVAVGTVVKKSVLGFDSDLIATKSVGKISEKK</sequence>
<dbReference type="AlphaFoldDB" id="A0A975ICA7"/>
<reference evidence="1" key="2">
    <citation type="journal article" date="2021" name="Microbiol. Resour. Announc.">
        <title>Complete Genome Sequences of Three Human Oral Treponema parvum Isolates.</title>
        <authorList>
            <person name="Zeng H."/>
            <person name="Watt R.M."/>
        </authorList>
    </citation>
    <scope>NUCLEOTIDE SEQUENCE</scope>
    <source>
        <strain evidence="1">ATCC 700773</strain>
    </source>
</reference>
<evidence type="ECO:0000313" key="1">
    <source>
        <dbReference type="EMBL" id="QTQ11592.1"/>
    </source>
</evidence>
<accession>A0A975ICA7</accession>
<protein>
    <submittedName>
        <fullName evidence="1">DUF1667 domain-containing protein</fullName>
    </submittedName>
</protein>
<dbReference type="InterPro" id="IPR036593">
    <property type="entry name" value="CPE0013-like_sf"/>
</dbReference>
<dbReference type="RefSeq" id="WP_210118387.1">
    <property type="nucleotide sequence ID" value="NZ_CP054257.1"/>
</dbReference>
<organism evidence="1 2">
    <name type="scientific">Treponema parvum</name>
    <dbReference type="NCBI Taxonomy" id="138851"/>
    <lineage>
        <taxon>Bacteria</taxon>
        <taxon>Pseudomonadati</taxon>
        <taxon>Spirochaetota</taxon>
        <taxon>Spirochaetia</taxon>
        <taxon>Spirochaetales</taxon>
        <taxon>Treponemataceae</taxon>
        <taxon>Treponema</taxon>
    </lineage>
</organism>
<evidence type="ECO:0000313" key="2">
    <source>
        <dbReference type="Proteomes" id="UP000671995"/>
    </source>
</evidence>
<dbReference type="Gene3D" id="3.10.530.10">
    <property type="entry name" value="CPE0013-like"/>
    <property type="match status" value="1"/>
</dbReference>
<dbReference type="SUPFAM" id="SSF160148">
    <property type="entry name" value="CPE0013-like"/>
    <property type="match status" value="1"/>
</dbReference>
<dbReference type="PANTHER" id="PTHR39450:SF1">
    <property type="entry name" value="DUF1667 DOMAIN-CONTAINING PROTEIN"/>
    <property type="match status" value="1"/>
</dbReference>
<dbReference type="Pfam" id="PF07892">
    <property type="entry name" value="DUF1667"/>
    <property type="match status" value="1"/>
</dbReference>
<dbReference type="PANTHER" id="PTHR39450">
    <property type="entry name" value="MOLYBDOPTERIN OXIDOREDUCTASE, 4FE-4S CLUSTER-BINDING SUBUNIT"/>
    <property type="match status" value="1"/>
</dbReference>
<proteinExistence type="predicted"/>
<gene>
    <name evidence="1" type="ORF">HRI96_04855</name>
</gene>
<dbReference type="EMBL" id="CP054257">
    <property type="protein sequence ID" value="QTQ11592.1"/>
    <property type="molecule type" value="Genomic_DNA"/>
</dbReference>
<reference evidence="1" key="1">
    <citation type="submission" date="2020-05" db="EMBL/GenBank/DDBJ databases">
        <authorList>
            <person name="Zeng H."/>
            <person name="Chan Y.K."/>
            <person name="Watt R.M."/>
        </authorList>
    </citation>
    <scope>NUCLEOTIDE SEQUENCE</scope>
    <source>
        <strain evidence="1">ATCC 700773</strain>
    </source>
</reference>